<dbReference type="OrthoDB" id="5304367at2759"/>
<evidence type="ECO:0000313" key="3">
    <source>
        <dbReference type="EMBL" id="THH33389.1"/>
    </source>
</evidence>
<keyword evidence="2" id="KW-1133">Transmembrane helix</keyword>
<keyword evidence="4" id="KW-1185">Reference proteome</keyword>
<dbReference type="Proteomes" id="UP000308730">
    <property type="component" value="Unassembled WGS sequence"/>
</dbReference>
<evidence type="ECO:0000256" key="2">
    <source>
        <dbReference type="SAM" id="Phobius"/>
    </source>
</evidence>
<feature type="compositionally biased region" description="Basic and acidic residues" evidence="1">
    <location>
        <begin position="61"/>
        <end position="73"/>
    </location>
</feature>
<organism evidence="3 4">
    <name type="scientific">Antrodiella citrinella</name>
    <dbReference type="NCBI Taxonomy" id="2447956"/>
    <lineage>
        <taxon>Eukaryota</taxon>
        <taxon>Fungi</taxon>
        <taxon>Dikarya</taxon>
        <taxon>Basidiomycota</taxon>
        <taxon>Agaricomycotina</taxon>
        <taxon>Agaricomycetes</taxon>
        <taxon>Polyporales</taxon>
        <taxon>Steccherinaceae</taxon>
        <taxon>Antrodiella</taxon>
    </lineage>
</organism>
<accession>A0A4S4N329</accession>
<protein>
    <submittedName>
        <fullName evidence="3">Uncharacterized protein</fullName>
    </submittedName>
</protein>
<evidence type="ECO:0000256" key="1">
    <source>
        <dbReference type="SAM" id="MobiDB-lite"/>
    </source>
</evidence>
<reference evidence="3 4" key="1">
    <citation type="submission" date="2019-02" db="EMBL/GenBank/DDBJ databases">
        <title>Genome sequencing of the rare red list fungi Antrodiella citrinella (Flaviporus citrinellus).</title>
        <authorList>
            <person name="Buettner E."/>
            <person name="Kellner H."/>
        </authorList>
    </citation>
    <scope>NUCLEOTIDE SEQUENCE [LARGE SCALE GENOMIC DNA]</scope>
    <source>
        <strain evidence="3 4">DSM 108506</strain>
    </source>
</reference>
<feature type="region of interest" description="Disordered" evidence="1">
    <location>
        <begin position="49"/>
        <end position="73"/>
    </location>
</feature>
<dbReference type="AlphaFoldDB" id="A0A4S4N329"/>
<name>A0A4S4N329_9APHY</name>
<evidence type="ECO:0000313" key="4">
    <source>
        <dbReference type="Proteomes" id="UP000308730"/>
    </source>
</evidence>
<sequence length="73" mass="7938">MGFTPGHFVTPAAAFTMAIVVTFYVKYAISTVRAESNIRRAGELAQVKEARMHPQAQGVKGEVEKGEVDRKAS</sequence>
<keyword evidence="2" id="KW-0472">Membrane</keyword>
<gene>
    <name evidence="3" type="ORF">EUX98_g859</name>
</gene>
<feature type="transmembrane region" description="Helical" evidence="2">
    <location>
        <begin position="12"/>
        <end position="29"/>
    </location>
</feature>
<dbReference type="EMBL" id="SGPM01000007">
    <property type="protein sequence ID" value="THH33389.1"/>
    <property type="molecule type" value="Genomic_DNA"/>
</dbReference>
<keyword evidence="2" id="KW-0812">Transmembrane</keyword>
<comment type="caution">
    <text evidence="3">The sequence shown here is derived from an EMBL/GenBank/DDBJ whole genome shotgun (WGS) entry which is preliminary data.</text>
</comment>
<proteinExistence type="predicted"/>